<reference evidence="1 2" key="1">
    <citation type="submission" date="2019-10" db="EMBL/GenBank/DDBJ databases">
        <title>Streptomyces smaragdinus sp. nov. and Streptomyces fabii sp. nov., isolated from the gut of fungus growing-termite Macrotermes natalensis.</title>
        <authorList>
            <person name="Schwitalla J."/>
            <person name="Benndorf R."/>
            <person name="Martin K."/>
            <person name="De Beer W."/>
            <person name="Kaster A.-K."/>
            <person name="Vollmers J."/>
            <person name="Poulsen M."/>
            <person name="Beemelmanns C."/>
        </authorList>
    </citation>
    <scope>NUCLEOTIDE SEQUENCE [LARGE SCALE GENOMIC DNA]</scope>
    <source>
        <strain evidence="1 2">RB5</strain>
    </source>
</reference>
<sequence length="264" mass="29244">MPRPPMDLSGLLPEYTALARETTLLNPAPGDPGPGDSSMGGPLLWPAAEPWPHCAREGHWTYADDGRSLEEITPGRTPMVPVLQLYARDVPQPAFPTGTDVLQLVWCALHHDDNEDGPMIPQLHWRNEAEVIAAGTLTDIPRATDFTHPEDLMPTPSTLTPTPDIDYPGFDLPYDLQQTWEKRLHGVNGLGTWSFEDGCAIATKAGGYPAWTQPPNWPTCVCARRMEHLLTITGDIQLGDCGGFYVFLCRHCPDTPYAYRYDCH</sequence>
<evidence type="ECO:0008006" key="3">
    <source>
        <dbReference type="Google" id="ProtNLM"/>
    </source>
</evidence>
<dbReference type="Gene3D" id="2.30.320.10">
    <property type="entry name" value="YwqG-like"/>
    <property type="match status" value="1"/>
</dbReference>
<dbReference type="EMBL" id="WEGJ01000015">
    <property type="protein sequence ID" value="MQY13811.1"/>
    <property type="molecule type" value="Genomic_DNA"/>
</dbReference>
<evidence type="ECO:0000313" key="1">
    <source>
        <dbReference type="EMBL" id="MQY13811.1"/>
    </source>
</evidence>
<dbReference type="Proteomes" id="UP000466345">
    <property type="component" value="Unassembled WGS sequence"/>
</dbReference>
<proteinExistence type="predicted"/>
<gene>
    <name evidence="1" type="ORF">SRB5_39660</name>
</gene>
<name>A0A7K0CK79_9ACTN</name>
<evidence type="ECO:0000313" key="2">
    <source>
        <dbReference type="Proteomes" id="UP000466345"/>
    </source>
</evidence>
<keyword evidence="2" id="KW-1185">Reference proteome</keyword>
<comment type="caution">
    <text evidence="1">The sequence shown here is derived from an EMBL/GenBank/DDBJ whole genome shotgun (WGS) entry which is preliminary data.</text>
</comment>
<dbReference type="AlphaFoldDB" id="A0A7K0CK79"/>
<protein>
    <recommendedName>
        <fullName evidence="3">DUF1963 domain-containing protein</fullName>
    </recommendedName>
</protein>
<accession>A0A7K0CK79</accession>
<organism evidence="1 2">
    <name type="scientific">Streptomyces smaragdinus</name>
    <dbReference type="NCBI Taxonomy" id="2585196"/>
    <lineage>
        <taxon>Bacteria</taxon>
        <taxon>Bacillati</taxon>
        <taxon>Actinomycetota</taxon>
        <taxon>Actinomycetes</taxon>
        <taxon>Kitasatosporales</taxon>
        <taxon>Streptomycetaceae</taxon>
        <taxon>Streptomyces</taxon>
    </lineage>
</organism>
<dbReference type="RefSeq" id="WP_194292968.1">
    <property type="nucleotide sequence ID" value="NZ_WEGJ01000015.1"/>
</dbReference>